<dbReference type="EMBL" id="MHTK01000004">
    <property type="protein sequence ID" value="OHA59895.1"/>
    <property type="molecule type" value="Genomic_DNA"/>
</dbReference>
<sequence>MKNLSPYLILLIAVTVIFSFSSNVYAVEGEGSQSVSIHIENPLRSGVDTIPKLVEIIINAVVQIGVPVVAVGIIYSGFLFVKAQGKPEAITKAKEVFMWTIVGALIILGAFVILEIVQGTIDQLK</sequence>
<dbReference type="STRING" id="1802439.A2589_02540"/>
<dbReference type="Proteomes" id="UP000177838">
    <property type="component" value="Unassembled WGS sequence"/>
</dbReference>
<evidence type="ECO:0000313" key="3">
    <source>
        <dbReference type="Proteomes" id="UP000177838"/>
    </source>
</evidence>
<dbReference type="InterPro" id="IPR043993">
    <property type="entry name" value="T4SS_pilin"/>
</dbReference>
<accession>A0A1G2QH38</accession>
<keyword evidence="1" id="KW-1133">Transmembrane helix</keyword>
<dbReference type="AlphaFoldDB" id="A0A1G2QH38"/>
<name>A0A1G2QH38_9BACT</name>
<keyword evidence="1" id="KW-0812">Transmembrane</keyword>
<proteinExistence type="predicted"/>
<gene>
    <name evidence="2" type="ORF">A2589_02540</name>
</gene>
<organism evidence="2 3">
    <name type="scientific">Candidatus Vogelbacteria bacterium RIFOXYD1_FULL_46_19</name>
    <dbReference type="NCBI Taxonomy" id="1802439"/>
    <lineage>
        <taxon>Bacteria</taxon>
        <taxon>Candidatus Vogeliibacteriota</taxon>
    </lineage>
</organism>
<keyword evidence="1" id="KW-0472">Membrane</keyword>
<evidence type="ECO:0000256" key="1">
    <source>
        <dbReference type="SAM" id="Phobius"/>
    </source>
</evidence>
<feature type="transmembrane region" description="Helical" evidence="1">
    <location>
        <begin position="50"/>
        <end position="75"/>
    </location>
</feature>
<feature type="transmembrane region" description="Helical" evidence="1">
    <location>
        <begin position="96"/>
        <end position="117"/>
    </location>
</feature>
<dbReference type="Pfam" id="PF18895">
    <property type="entry name" value="T4SS_pilin"/>
    <property type="match status" value="1"/>
</dbReference>
<evidence type="ECO:0000313" key="2">
    <source>
        <dbReference type="EMBL" id="OHA59895.1"/>
    </source>
</evidence>
<comment type="caution">
    <text evidence="2">The sequence shown here is derived from an EMBL/GenBank/DDBJ whole genome shotgun (WGS) entry which is preliminary data.</text>
</comment>
<protein>
    <recommendedName>
        <fullName evidence="4">TrbC/VIRB2 family protein</fullName>
    </recommendedName>
</protein>
<reference evidence="2 3" key="1">
    <citation type="journal article" date="2016" name="Nat. Commun.">
        <title>Thousands of microbial genomes shed light on interconnected biogeochemical processes in an aquifer system.</title>
        <authorList>
            <person name="Anantharaman K."/>
            <person name="Brown C.T."/>
            <person name="Hug L.A."/>
            <person name="Sharon I."/>
            <person name="Castelle C.J."/>
            <person name="Probst A.J."/>
            <person name="Thomas B.C."/>
            <person name="Singh A."/>
            <person name="Wilkins M.J."/>
            <person name="Karaoz U."/>
            <person name="Brodie E.L."/>
            <person name="Williams K.H."/>
            <person name="Hubbard S.S."/>
            <person name="Banfield J.F."/>
        </authorList>
    </citation>
    <scope>NUCLEOTIDE SEQUENCE [LARGE SCALE GENOMIC DNA]</scope>
</reference>
<evidence type="ECO:0008006" key="4">
    <source>
        <dbReference type="Google" id="ProtNLM"/>
    </source>
</evidence>